<proteinExistence type="predicted"/>
<keyword evidence="1" id="KW-0472">Membrane</keyword>
<dbReference type="InterPro" id="IPR021247">
    <property type="entry name" value="DUF2785"/>
</dbReference>
<keyword evidence="1" id="KW-1133">Transmembrane helix</keyword>
<feature type="transmembrane region" description="Helical" evidence="1">
    <location>
        <begin position="40"/>
        <end position="62"/>
    </location>
</feature>
<dbReference type="AlphaFoldDB" id="A0A502L0K3"/>
<sequence>MSDLPKILFLLYGHSYNVILLESIYGVFKIRIMNVRNEKMQLLFNIFVVSICTLLSVSSYAYSAAEQEPINAQQTSQQCFSKTWGRAELNELKAKQFTLTDTETRQELAIQLLHCLAHPEPTIRDGIAFEALSHWLRSNELSPEIQIKMFNSLIKVLSTPINDANDVYQSFAMLVVSELARSDRKKTYLSVNERNELVNVGTSYLKSVRDYRGFSNDVGWRHGVAHSADLMLQLALNPNISSVQLDLMLGALSSQIQANNLHAYIHGEPKRLAVAVIYIFLNSDYKGTDWSVWLNSIAEPKPFNDWSEVYQSEKGLIKLHNTQNFLNALYALVKPSKHEKLVTMVTPIEKALKQVQ</sequence>
<dbReference type="Pfam" id="PF10978">
    <property type="entry name" value="DUF2785"/>
    <property type="match status" value="1"/>
</dbReference>
<feature type="transmembrane region" description="Helical" evidence="1">
    <location>
        <begin position="6"/>
        <end position="28"/>
    </location>
</feature>
<accession>A0A502L0K3</accession>
<comment type="caution">
    <text evidence="2">The sequence shown here is derived from an EMBL/GenBank/DDBJ whole genome shotgun (WGS) entry which is preliminary data.</text>
</comment>
<evidence type="ECO:0000313" key="3">
    <source>
        <dbReference type="Proteomes" id="UP000315303"/>
    </source>
</evidence>
<dbReference type="EMBL" id="SAWY01000027">
    <property type="protein sequence ID" value="TPH14017.1"/>
    <property type="molecule type" value="Genomic_DNA"/>
</dbReference>
<evidence type="ECO:0000313" key="2">
    <source>
        <dbReference type="EMBL" id="TPH14017.1"/>
    </source>
</evidence>
<gene>
    <name evidence="2" type="ORF">EPA86_12980</name>
</gene>
<reference evidence="2 3" key="1">
    <citation type="submission" date="2019-01" db="EMBL/GenBank/DDBJ databases">
        <title>Litorilituus lipolytica sp. nov., isolated from intertidal sand of the Yellow Sea in China.</title>
        <authorList>
            <person name="Liu A."/>
        </authorList>
    </citation>
    <scope>NUCLEOTIDE SEQUENCE [LARGE SCALE GENOMIC DNA]</scope>
    <source>
        <strain evidence="2 3">RZ04</strain>
    </source>
</reference>
<keyword evidence="1" id="KW-0812">Transmembrane</keyword>
<evidence type="ECO:0000256" key="1">
    <source>
        <dbReference type="SAM" id="Phobius"/>
    </source>
</evidence>
<dbReference type="Proteomes" id="UP000315303">
    <property type="component" value="Unassembled WGS sequence"/>
</dbReference>
<organism evidence="2 3">
    <name type="scientific">Litorilituus lipolyticus</name>
    <dbReference type="NCBI Taxonomy" id="2491017"/>
    <lineage>
        <taxon>Bacteria</taxon>
        <taxon>Pseudomonadati</taxon>
        <taxon>Pseudomonadota</taxon>
        <taxon>Gammaproteobacteria</taxon>
        <taxon>Alteromonadales</taxon>
        <taxon>Colwelliaceae</taxon>
        <taxon>Litorilituus</taxon>
    </lineage>
</organism>
<dbReference type="OrthoDB" id="7619731at2"/>
<protein>
    <submittedName>
        <fullName evidence="2">DUF2785 domain-containing protein</fullName>
    </submittedName>
</protein>
<name>A0A502L0K3_9GAMM</name>
<keyword evidence="3" id="KW-1185">Reference proteome</keyword>